<dbReference type="GO" id="GO:0030623">
    <property type="term" value="F:U5 snRNA binding"/>
    <property type="evidence" value="ECO:0007669"/>
    <property type="project" value="TreeGrafter"/>
</dbReference>
<name>A0A821SPV5_9BILA</name>
<evidence type="ECO:0000313" key="2">
    <source>
        <dbReference type="Proteomes" id="UP000663873"/>
    </source>
</evidence>
<organism evidence="1 2">
    <name type="scientific">Rotaria socialis</name>
    <dbReference type="NCBI Taxonomy" id="392032"/>
    <lineage>
        <taxon>Eukaryota</taxon>
        <taxon>Metazoa</taxon>
        <taxon>Spiralia</taxon>
        <taxon>Gnathifera</taxon>
        <taxon>Rotifera</taxon>
        <taxon>Eurotatoria</taxon>
        <taxon>Bdelloidea</taxon>
        <taxon>Philodinida</taxon>
        <taxon>Philodinidae</taxon>
        <taxon>Rotaria</taxon>
    </lineage>
</organism>
<dbReference type="GO" id="GO:0030619">
    <property type="term" value="F:U1 snRNA binding"/>
    <property type="evidence" value="ECO:0007669"/>
    <property type="project" value="TreeGrafter"/>
</dbReference>
<dbReference type="PANTHER" id="PTHR11140:SF0">
    <property type="entry name" value="PRE-MRNA-PROCESSING-SPLICING FACTOR 8"/>
    <property type="match status" value="1"/>
</dbReference>
<reference evidence="1" key="1">
    <citation type="submission" date="2021-02" db="EMBL/GenBank/DDBJ databases">
        <authorList>
            <person name="Nowell W R."/>
        </authorList>
    </citation>
    <scope>NUCLEOTIDE SEQUENCE</scope>
</reference>
<proteinExistence type="predicted"/>
<dbReference type="GO" id="GO:0097157">
    <property type="term" value="F:pre-mRNA intronic binding"/>
    <property type="evidence" value="ECO:0007669"/>
    <property type="project" value="TreeGrafter"/>
</dbReference>
<sequence length="86" mass="9794">FAAYKWNISKPSLLADSKDVIDNTTSQKYWLDVQLHRGDYDSHDVERYARAKFLDYTTDNISIYPSATGVMIGIDLAYNLHSAFGN</sequence>
<dbReference type="Proteomes" id="UP000663873">
    <property type="component" value="Unassembled WGS sequence"/>
</dbReference>
<dbReference type="AlphaFoldDB" id="A0A821SPV5"/>
<dbReference type="GO" id="GO:0071013">
    <property type="term" value="C:catalytic step 2 spliceosome"/>
    <property type="evidence" value="ECO:0007669"/>
    <property type="project" value="TreeGrafter"/>
</dbReference>
<evidence type="ECO:0000313" key="1">
    <source>
        <dbReference type="EMBL" id="CAF4859285.1"/>
    </source>
</evidence>
<accession>A0A821SPV5</accession>
<dbReference type="Gene3D" id="3.90.1570.40">
    <property type="match status" value="1"/>
</dbReference>
<dbReference type="GO" id="GO:0005682">
    <property type="term" value="C:U5 snRNP"/>
    <property type="evidence" value="ECO:0007669"/>
    <property type="project" value="TreeGrafter"/>
</dbReference>
<feature type="non-terminal residue" evidence="1">
    <location>
        <position position="1"/>
    </location>
</feature>
<keyword evidence="2" id="KW-1185">Reference proteome</keyword>
<comment type="caution">
    <text evidence="1">The sequence shown here is derived from an EMBL/GenBank/DDBJ whole genome shotgun (WGS) entry which is preliminary data.</text>
</comment>
<dbReference type="PANTHER" id="PTHR11140">
    <property type="entry name" value="PRE-MRNA SPLICING FACTOR PRP8"/>
    <property type="match status" value="1"/>
</dbReference>
<dbReference type="GO" id="GO:0030620">
    <property type="term" value="F:U2 snRNA binding"/>
    <property type="evidence" value="ECO:0007669"/>
    <property type="project" value="TreeGrafter"/>
</dbReference>
<gene>
    <name evidence="1" type="ORF">UJA718_LOCUS43803</name>
</gene>
<dbReference type="InterPro" id="IPR027652">
    <property type="entry name" value="PRP8"/>
</dbReference>
<protein>
    <submittedName>
        <fullName evidence="1">Uncharacterized protein</fullName>
    </submittedName>
</protein>
<dbReference type="GO" id="GO:0000244">
    <property type="term" value="P:spliceosomal tri-snRNP complex assembly"/>
    <property type="evidence" value="ECO:0007669"/>
    <property type="project" value="TreeGrafter"/>
</dbReference>
<dbReference type="GO" id="GO:0017070">
    <property type="term" value="F:U6 snRNA binding"/>
    <property type="evidence" value="ECO:0007669"/>
    <property type="project" value="TreeGrafter"/>
</dbReference>
<dbReference type="EMBL" id="CAJOBP010063531">
    <property type="protein sequence ID" value="CAF4859285.1"/>
    <property type="molecule type" value="Genomic_DNA"/>
</dbReference>